<dbReference type="InterPro" id="IPR021457">
    <property type="entry name" value="DUF3108"/>
</dbReference>
<dbReference type="Pfam" id="PF11306">
    <property type="entry name" value="DUF3108"/>
    <property type="match status" value="1"/>
</dbReference>
<dbReference type="RefSeq" id="WP_281447476.1">
    <property type="nucleotide sequence ID" value="NZ_JASBAO010000001.1"/>
</dbReference>
<proteinExistence type="predicted"/>
<organism evidence="2 3">
    <name type="scientific">Commensalibacter oyaizuii</name>
    <dbReference type="NCBI Taxonomy" id="3043873"/>
    <lineage>
        <taxon>Bacteria</taxon>
        <taxon>Pseudomonadati</taxon>
        <taxon>Pseudomonadota</taxon>
        <taxon>Alphaproteobacteria</taxon>
        <taxon>Acetobacterales</taxon>
        <taxon>Acetobacteraceae</taxon>
    </lineage>
</organism>
<keyword evidence="1" id="KW-0732">Signal</keyword>
<sequence length="274" mass="31004">MTKFFSSLALGILWIFATYCANVQAQEKQQQQFPDHKPVSLVYDVYNKGLHVITVKATYTLTPDQYSVKAHFISAGLASIVFSLDTYSTVSGIFKNEKAIPTIFNSHGKSKKEDFHIVIDFNHGQLPIIKTLTPARDPERDPLTDAQMQHSLDIMSAMAELIYRVRTTGKCDDQFRLIDGLRVYTFHSETVGEREMPSTWTSPYRGQALFCKAVAQQIGGLKHSRHRALMAQPQPGSIWFKNIDQVGILPVRFDFQHPKMGMVTGVLRKIPIDK</sequence>
<evidence type="ECO:0000256" key="1">
    <source>
        <dbReference type="SAM" id="SignalP"/>
    </source>
</evidence>
<protein>
    <submittedName>
        <fullName evidence="2">DUF3108 domain-containing protein</fullName>
    </submittedName>
</protein>
<keyword evidence="3" id="KW-1185">Reference proteome</keyword>
<accession>A0ABT6Q1G7</accession>
<feature type="signal peptide" evidence="1">
    <location>
        <begin position="1"/>
        <end position="25"/>
    </location>
</feature>
<reference evidence="2" key="1">
    <citation type="submission" date="2023-05" db="EMBL/GenBank/DDBJ databases">
        <title>Whole genome sequence of Commensalibacter sp.</title>
        <authorList>
            <person name="Charoenyingcharoen P."/>
            <person name="Yukphan P."/>
        </authorList>
    </citation>
    <scope>NUCLEOTIDE SEQUENCE</scope>
    <source>
        <strain evidence="2">TBRC 16381</strain>
    </source>
</reference>
<dbReference type="EMBL" id="JASBAO010000001">
    <property type="protein sequence ID" value="MDI2090329.1"/>
    <property type="molecule type" value="Genomic_DNA"/>
</dbReference>
<dbReference type="Proteomes" id="UP001431634">
    <property type="component" value="Unassembled WGS sequence"/>
</dbReference>
<comment type="caution">
    <text evidence="2">The sequence shown here is derived from an EMBL/GenBank/DDBJ whole genome shotgun (WGS) entry which is preliminary data.</text>
</comment>
<evidence type="ECO:0000313" key="3">
    <source>
        <dbReference type="Proteomes" id="UP001431634"/>
    </source>
</evidence>
<name>A0ABT6Q1G7_9PROT</name>
<gene>
    <name evidence="2" type="ORF">QJV27_02840</name>
</gene>
<feature type="chain" id="PRO_5046155286" evidence="1">
    <location>
        <begin position="26"/>
        <end position="274"/>
    </location>
</feature>
<evidence type="ECO:0000313" key="2">
    <source>
        <dbReference type="EMBL" id="MDI2090329.1"/>
    </source>
</evidence>